<reference evidence="2" key="1">
    <citation type="submission" date="2022-11" db="UniProtKB">
        <authorList>
            <consortium name="WormBaseParasite"/>
        </authorList>
    </citation>
    <scope>IDENTIFICATION</scope>
</reference>
<keyword evidence="1" id="KW-1185">Reference proteome</keyword>
<name>A0A915EGS1_9BILA</name>
<dbReference type="WBParaSite" id="jg6517">
    <property type="protein sequence ID" value="jg6517"/>
    <property type="gene ID" value="jg6517"/>
</dbReference>
<evidence type="ECO:0000313" key="1">
    <source>
        <dbReference type="Proteomes" id="UP000887574"/>
    </source>
</evidence>
<dbReference type="AlphaFoldDB" id="A0A915EGS1"/>
<organism evidence="1 2">
    <name type="scientific">Ditylenchus dipsaci</name>
    <dbReference type="NCBI Taxonomy" id="166011"/>
    <lineage>
        <taxon>Eukaryota</taxon>
        <taxon>Metazoa</taxon>
        <taxon>Ecdysozoa</taxon>
        <taxon>Nematoda</taxon>
        <taxon>Chromadorea</taxon>
        <taxon>Rhabditida</taxon>
        <taxon>Tylenchina</taxon>
        <taxon>Tylenchomorpha</taxon>
        <taxon>Sphaerularioidea</taxon>
        <taxon>Anguinidae</taxon>
        <taxon>Anguininae</taxon>
        <taxon>Ditylenchus</taxon>
    </lineage>
</organism>
<proteinExistence type="predicted"/>
<dbReference type="Proteomes" id="UP000887574">
    <property type="component" value="Unplaced"/>
</dbReference>
<sequence>MSYDSCRFTNLRTISWIFFLIEQRLTIEECIVQEWLQDAEVYADLLKLEQRLGVPRYLTSEQDDLRFGTELQRLGVGALI</sequence>
<evidence type="ECO:0000313" key="2">
    <source>
        <dbReference type="WBParaSite" id="jg6517"/>
    </source>
</evidence>
<accession>A0A915EGS1</accession>
<protein>
    <submittedName>
        <fullName evidence="2">Uncharacterized protein</fullName>
    </submittedName>
</protein>